<organism evidence="2 3">
    <name type="scientific">Stylonychia lemnae</name>
    <name type="common">Ciliate</name>
    <dbReference type="NCBI Taxonomy" id="5949"/>
    <lineage>
        <taxon>Eukaryota</taxon>
        <taxon>Sar</taxon>
        <taxon>Alveolata</taxon>
        <taxon>Ciliophora</taxon>
        <taxon>Intramacronucleata</taxon>
        <taxon>Spirotrichea</taxon>
        <taxon>Stichotrichia</taxon>
        <taxon>Sporadotrichida</taxon>
        <taxon>Oxytrichidae</taxon>
        <taxon>Stylonychinae</taxon>
        <taxon>Stylonychia</taxon>
    </lineage>
</organism>
<reference evidence="2 3" key="1">
    <citation type="submission" date="2014-06" db="EMBL/GenBank/DDBJ databases">
        <authorList>
            <person name="Swart Estienne"/>
        </authorList>
    </citation>
    <scope>NUCLEOTIDE SEQUENCE [LARGE SCALE GENOMIC DNA]</scope>
    <source>
        <strain evidence="2 3">130c</strain>
    </source>
</reference>
<name>A0A078AZF7_STYLE</name>
<evidence type="ECO:0000313" key="2">
    <source>
        <dbReference type="EMBL" id="CDW86587.1"/>
    </source>
</evidence>
<dbReference type="AlphaFoldDB" id="A0A078AZF7"/>
<feature type="region of interest" description="Disordered" evidence="1">
    <location>
        <begin position="529"/>
        <end position="553"/>
    </location>
</feature>
<dbReference type="EMBL" id="CCKQ01014798">
    <property type="protein sequence ID" value="CDW86587.1"/>
    <property type="molecule type" value="Genomic_DNA"/>
</dbReference>
<accession>A0A078AZF7</accession>
<evidence type="ECO:0000313" key="3">
    <source>
        <dbReference type="Proteomes" id="UP000039865"/>
    </source>
</evidence>
<feature type="compositionally biased region" description="Low complexity" evidence="1">
    <location>
        <begin position="541"/>
        <end position="553"/>
    </location>
</feature>
<proteinExistence type="predicted"/>
<dbReference type="Proteomes" id="UP000039865">
    <property type="component" value="Unassembled WGS sequence"/>
</dbReference>
<evidence type="ECO:0000256" key="1">
    <source>
        <dbReference type="SAM" id="MobiDB-lite"/>
    </source>
</evidence>
<protein>
    <submittedName>
        <fullName evidence="2">Uncharacterized protein</fullName>
    </submittedName>
</protein>
<dbReference type="InParanoid" id="A0A078AZF7"/>
<gene>
    <name evidence="2" type="primary">Contig16610.g17689</name>
    <name evidence="2" type="ORF">STYLEM_15683</name>
</gene>
<sequence>MSLTKNSSNSFKTFKQQVISGPQHVRLTNFNQYKASNTTLVRSPNSQLAETIQLNEQSQKKNHNQTILKIFSKYVKTFKYSQQYNIIIEYQQDLMSNKELQKLIEDVQGSEKSPKFTSQMLLRGQKQAQMFMDIAKFVSQNAGHHIISQNQFESLKFLFNHIKEKAKAIYNVMISTDVQHSRVGSQQNLNTGIAYTNTQGSSNQIYGQSLEQSQFTSMTPIKFEGNQSAKNTTQQTPNIPMSHHKTDHYFIQQKIYKIDDDVKENQNPIRLPKVATKTQDEQAFINLNDRRLTLQSTLKNNTALINDFNRSPEIFNPKQMSMTDNRDHPNNFSNNKFEDNINMALKVLKSPPQNSNKSTINKGSYHLNQNITNESSDGILFNPLITFNKQQPTQIQSFGTFFKKNNSICQKGYHQQVKSMVSSSHAESCDKVVQNQEFRSIETYQLGIHPDDSLLYQTNKQDYNDLFVSRLLNGGEQFTERTSLKKVDLSKQELTEFMKLEHECHDEQRLREVHNHIYPSMFKLNDQALMSSQGRDSKSSQAFADQQPQQYQRLQPKNLPPVTKLVNHKQIANDQQFFVPESGPCTPVLSNKSNVNFFEGLRMKTLSQKTQEVSQEDNKYYSKSAKNSNKKTQFQQNQRYLNTFVKPMKPVEKRKSEIIMSEKEDRPCQIVRQPMHNRVKSFEKYLTKSDNTRPVKKEEPIDGHQFKIRETSVLSIKSESLSILSLQQQQKLNQIKQVFDKFRRQNSEITLKKPKFKTQIKNLSVYCNKLQGKLVQKEIFAQMRLSIMEKQLNIQRGLIYLLQTKVVDQIKANEKQSKAEAIYQLKLNSEHVKEFENCYFSRPSIFQADTNLLIPLMPLSRAFNTKKFSVVLNNSQSKEYGFV</sequence>
<keyword evidence="3" id="KW-1185">Reference proteome</keyword>